<accession>A0A7X0SR29</accession>
<dbReference type="SUPFAM" id="SSF81606">
    <property type="entry name" value="PP2C-like"/>
    <property type="match status" value="1"/>
</dbReference>
<feature type="transmembrane region" description="Helical" evidence="4">
    <location>
        <begin position="248"/>
        <end position="272"/>
    </location>
</feature>
<feature type="transmembrane region" description="Helical" evidence="4">
    <location>
        <begin position="279"/>
        <end position="296"/>
    </location>
</feature>
<sequence>MMVKPSVVPFVPRPAQGAQSEERKRGKRWFRERRRSQPFGEAAKKEADRAGRWTFWLEEARKRQWLAIIMVMGFLLGRAVMLGGLTPFAPAFFAVVLYLRRELAFGAALALVAGSFWSDDPATLIIAAEIGIVYVLFRSLEAYEKADLSHAPVVVFSASLLVRLFDTVLTDHSQWLPYVLTFVEAGLAGVLALLFVHALPLLTKRVRKTRLRHEEWIGAMILLASVMTGLSGWAVYGVDAATVVSRYLVLLFALAAGPLMGTAAGVVAGIVLSLSDLGAVPEMSLLAFGGLMAGLIREGGKAAAVFGMLLGTSVLALYAGQADQTMASTWATVAASVLLLATPRSFIRSIASYVPGTPDYANHQQDYARKVRDLTAERVERFSEVFRQLSSSFRQITYDGESARKTQDFDHFINAVHENNCATCHRQGQCWDGQFFQTYKLLTDMMSAVEAEPDLMPEQIPKAWNRHCVKTPQVLEVLKRQYDLYRHDLHWRRQLQDSRLLVAEQLSGVSQVMDDLVKEIRREAKELHHHEEQIREELDRLGLAIQSIDIISLEEGHVEIEVVHAFRPGFDECRKVIAPLLSDILGESVTVAAETTQEPGPWTTVTFASAKAFEVETGVAGAAKGGGLLSGDSFSTVELCSGKFAVSLSDGMGNGARARMESSAALSMLEQLLQSGINEQLAVKSVNSVLLLRSPEEMFATVDLALIDLYTAQATMLKIGSTPSFIKRGRDVIPVSAANLPIGILQDIEFDVLQVDLQPGDTLIMMTDGILDAPDHAVNKELWVKRVLQEIQSDDPQEIADSLLDMALRQFPGGGIRDDMTVIATRITRHQPEWSSFRWPGISRFERPRTVS</sequence>
<dbReference type="SMART" id="SM00332">
    <property type="entry name" value="PP2Cc"/>
    <property type="match status" value="1"/>
</dbReference>
<name>A0A7X0SR29_9BACL</name>
<evidence type="ECO:0000256" key="2">
    <source>
        <dbReference type="SAM" id="Coils"/>
    </source>
</evidence>
<dbReference type="PANTHER" id="PTHR43156:SF2">
    <property type="entry name" value="STAGE II SPORULATION PROTEIN E"/>
    <property type="match status" value="1"/>
</dbReference>
<keyword evidence="2" id="KW-0175">Coiled coil</keyword>
<keyword evidence="4" id="KW-1133">Transmembrane helix</keyword>
<evidence type="ECO:0000313" key="7">
    <source>
        <dbReference type="Proteomes" id="UP000564644"/>
    </source>
</evidence>
<gene>
    <name evidence="6" type="primary">spoIIE</name>
    <name evidence="6" type="ORF">H7C18_20790</name>
</gene>
<evidence type="ECO:0000256" key="1">
    <source>
        <dbReference type="ARBA" id="ARBA00022801"/>
    </source>
</evidence>
<dbReference type="PANTHER" id="PTHR43156">
    <property type="entry name" value="STAGE II SPORULATION PROTEIN E-RELATED"/>
    <property type="match status" value="1"/>
</dbReference>
<evidence type="ECO:0000259" key="5">
    <source>
        <dbReference type="PROSITE" id="PS51746"/>
    </source>
</evidence>
<dbReference type="Pfam" id="PF19732">
    <property type="entry name" value="SpoIIE_N"/>
    <property type="match status" value="1"/>
</dbReference>
<proteinExistence type="predicted"/>
<keyword evidence="4" id="KW-0472">Membrane</keyword>
<keyword evidence="7" id="KW-1185">Reference proteome</keyword>
<keyword evidence="4" id="KW-0812">Transmembrane</keyword>
<dbReference type="InterPro" id="IPR045768">
    <property type="entry name" value="SpoIIE_N"/>
</dbReference>
<dbReference type="Proteomes" id="UP000564644">
    <property type="component" value="Unassembled WGS sequence"/>
</dbReference>
<dbReference type="InterPro" id="IPR014221">
    <property type="entry name" value="SpoII_E"/>
</dbReference>
<feature type="domain" description="PPM-type phosphatase" evidence="5">
    <location>
        <begin position="616"/>
        <end position="827"/>
    </location>
</feature>
<dbReference type="SMART" id="SM00331">
    <property type="entry name" value="PP2C_SIG"/>
    <property type="match status" value="1"/>
</dbReference>
<feature type="transmembrane region" description="Helical" evidence="4">
    <location>
        <begin position="302"/>
        <end position="320"/>
    </location>
</feature>
<dbReference type="Gene3D" id="3.60.40.10">
    <property type="entry name" value="PPM-type phosphatase domain"/>
    <property type="match status" value="1"/>
</dbReference>
<protein>
    <submittedName>
        <fullName evidence="6">Stage II sporulation protein E</fullName>
        <ecNumber evidence="6">3.1.3.16</ecNumber>
    </submittedName>
</protein>
<feature type="transmembrane region" description="Helical" evidence="4">
    <location>
        <begin position="65"/>
        <end position="98"/>
    </location>
</feature>
<dbReference type="InterPro" id="IPR052016">
    <property type="entry name" value="Bact_Sigma-Reg"/>
</dbReference>
<evidence type="ECO:0000313" key="6">
    <source>
        <dbReference type="EMBL" id="MBB6733365.1"/>
    </source>
</evidence>
<feature type="transmembrane region" description="Helical" evidence="4">
    <location>
        <begin position="216"/>
        <end position="236"/>
    </location>
</feature>
<evidence type="ECO:0000256" key="3">
    <source>
        <dbReference type="SAM" id="MobiDB-lite"/>
    </source>
</evidence>
<dbReference type="RefSeq" id="WP_185131078.1">
    <property type="nucleotide sequence ID" value="NZ_JACJVO010000026.1"/>
</dbReference>
<dbReference type="InterPro" id="IPR036457">
    <property type="entry name" value="PPM-type-like_dom_sf"/>
</dbReference>
<reference evidence="6 7" key="1">
    <citation type="submission" date="2020-08" db="EMBL/GenBank/DDBJ databases">
        <title>Cohnella phylogeny.</title>
        <authorList>
            <person name="Dunlap C."/>
        </authorList>
    </citation>
    <scope>NUCLEOTIDE SEQUENCE [LARGE SCALE GENOMIC DNA]</scope>
    <source>
        <strain evidence="6 7">CBP 2801</strain>
    </source>
</reference>
<dbReference type="NCBIfam" id="TIGR02865">
    <property type="entry name" value="spore_II_E"/>
    <property type="match status" value="1"/>
</dbReference>
<dbReference type="AlphaFoldDB" id="A0A7X0SR29"/>
<dbReference type="EMBL" id="JACJVO010000026">
    <property type="protein sequence ID" value="MBB6733365.1"/>
    <property type="molecule type" value="Genomic_DNA"/>
</dbReference>
<evidence type="ECO:0000256" key="4">
    <source>
        <dbReference type="SAM" id="Phobius"/>
    </source>
</evidence>
<dbReference type="Pfam" id="PF07228">
    <property type="entry name" value="SpoIIE"/>
    <property type="match status" value="1"/>
</dbReference>
<dbReference type="PROSITE" id="PS51746">
    <property type="entry name" value="PPM_2"/>
    <property type="match status" value="1"/>
</dbReference>
<feature type="region of interest" description="Disordered" evidence="3">
    <location>
        <begin position="1"/>
        <end position="28"/>
    </location>
</feature>
<dbReference type="GO" id="GO:0004722">
    <property type="term" value="F:protein serine/threonine phosphatase activity"/>
    <property type="evidence" value="ECO:0007669"/>
    <property type="project" value="UniProtKB-EC"/>
</dbReference>
<dbReference type="EC" id="3.1.3.16" evidence="6"/>
<comment type="caution">
    <text evidence="6">The sequence shown here is derived from an EMBL/GenBank/DDBJ whole genome shotgun (WGS) entry which is preliminary data.</text>
</comment>
<feature type="coiled-coil region" evidence="2">
    <location>
        <begin position="513"/>
        <end position="540"/>
    </location>
</feature>
<organism evidence="6 7">
    <name type="scientific">Cohnella zeiphila</name>
    <dbReference type="NCBI Taxonomy" id="2761120"/>
    <lineage>
        <taxon>Bacteria</taxon>
        <taxon>Bacillati</taxon>
        <taxon>Bacillota</taxon>
        <taxon>Bacilli</taxon>
        <taxon>Bacillales</taxon>
        <taxon>Paenibacillaceae</taxon>
        <taxon>Cohnella</taxon>
    </lineage>
</organism>
<feature type="transmembrane region" description="Helical" evidence="4">
    <location>
        <begin position="175"/>
        <end position="196"/>
    </location>
</feature>
<dbReference type="InterPro" id="IPR001932">
    <property type="entry name" value="PPM-type_phosphatase-like_dom"/>
</dbReference>
<keyword evidence="1 6" id="KW-0378">Hydrolase</keyword>